<keyword evidence="6" id="KW-1185">Reference proteome</keyword>
<dbReference type="GO" id="GO:0046872">
    <property type="term" value="F:metal ion binding"/>
    <property type="evidence" value="ECO:0007669"/>
    <property type="project" value="UniProtKB-KW"/>
</dbReference>
<dbReference type="InterPro" id="IPR039647">
    <property type="entry name" value="EF_hand_pair_protein_CML-like"/>
</dbReference>
<dbReference type="PANTHER" id="PTHR10891">
    <property type="entry name" value="EF-HAND CALCIUM-BINDING DOMAIN CONTAINING PROTEIN"/>
    <property type="match status" value="1"/>
</dbReference>
<evidence type="ECO:0000313" key="6">
    <source>
        <dbReference type="Proteomes" id="UP001633002"/>
    </source>
</evidence>
<keyword evidence="2" id="KW-0677">Repeat</keyword>
<feature type="domain" description="EF-hand" evidence="4">
    <location>
        <begin position="80"/>
        <end position="115"/>
    </location>
</feature>
<evidence type="ECO:0000259" key="4">
    <source>
        <dbReference type="PROSITE" id="PS50222"/>
    </source>
</evidence>
<keyword evidence="3" id="KW-0106">Calcium</keyword>
<dbReference type="AlphaFoldDB" id="A0ABD3HMF8"/>
<dbReference type="Proteomes" id="UP001633002">
    <property type="component" value="Unassembled WGS sequence"/>
</dbReference>
<feature type="domain" description="EF-hand" evidence="4">
    <location>
        <begin position="124"/>
        <end position="159"/>
    </location>
</feature>
<dbReference type="FunFam" id="1.10.238.10:FF:000001">
    <property type="entry name" value="Calmodulin 1"/>
    <property type="match status" value="1"/>
</dbReference>
<gene>
    <name evidence="5" type="ORF">R1sor_004931</name>
</gene>
<reference evidence="5 6" key="1">
    <citation type="submission" date="2024-09" db="EMBL/GenBank/DDBJ databases">
        <title>Chromosome-scale assembly of Riccia sorocarpa.</title>
        <authorList>
            <person name="Paukszto L."/>
        </authorList>
    </citation>
    <scope>NUCLEOTIDE SEQUENCE [LARGE SCALE GENOMIC DNA]</scope>
    <source>
        <strain evidence="5">LP-2024</strain>
        <tissue evidence="5">Aerial parts of the thallus</tissue>
    </source>
</reference>
<evidence type="ECO:0000256" key="3">
    <source>
        <dbReference type="ARBA" id="ARBA00022837"/>
    </source>
</evidence>
<dbReference type="FunFam" id="1.10.238.10:FF:000089">
    <property type="entry name" value="calmodulin-like protein 3"/>
    <property type="match status" value="1"/>
</dbReference>
<evidence type="ECO:0000256" key="1">
    <source>
        <dbReference type="ARBA" id="ARBA00022723"/>
    </source>
</evidence>
<dbReference type="PROSITE" id="PS50222">
    <property type="entry name" value="EF_HAND_2"/>
    <property type="match status" value="4"/>
</dbReference>
<dbReference type="InterPro" id="IPR018247">
    <property type="entry name" value="EF_Hand_1_Ca_BS"/>
</dbReference>
<dbReference type="InterPro" id="IPR002048">
    <property type="entry name" value="EF_hand_dom"/>
</dbReference>
<dbReference type="SMART" id="SM00054">
    <property type="entry name" value="EFh"/>
    <property type="match status" value="4"/>
</dbReference>
<feature type="domain" description="EF-hand" evidence="4">
    <location>
        <begin position="44"/>
        <end position="79"/>
    </location>
</feature>
<dbReference type="Pfam" id="PF13499">
    <property type="entry name" value="EF-hand_7"/>
    <property type="match status" value="2"/>
</dbReference>
<keyword evidence="1" id="KW-0479">Metal-binding</keyword>
<accession>A0ABD3HMF8</accession>
<evidence type="ECO:0000256" key="2">
    <source>
        <dbReference type="ARBA" id="ARBA00022737"/>
    </source>
</evidence>
<dbReference type="CDD" id="cd00051">
    <property type="entry name" value="EFh"/>
    <property type="match status" value="2"/>
</dbReference>
<dbReference type="InterPro" id="IPR011992">
    <property type="entry name" value="EF-hand-dom_pair"/>
</dbReference>
<sequence length="220" mass="24785">MTAENDLGVENEIQRVKTDSEEVAPMEAFVQRHKSFKKHEAPAIEKDEIRKVFAFFDDNKDGLISKDDLQLFMNKLGFRMTEEEISSMVHSVDVNGDGSVDFEEFASLYKVMACEDSSAADQQNEDEDLKDAFNVFDKNGDGSISPTELQTVLVNLGMQEGQNISNCEKMINTVDADGNGQVEFYEFKKLMGADFARGGPYHFTVMIDPHILPLFQKWSA</sequence>
<proteinExistence type="predicted"/>
<dbReference type="PROSITE" id="PS00018">
    <property type="entry name" value="EF_HAND_1"/>
    <property type="match status" value="4"/>
</dbReference>
<evidence type="ECO:0000313" key="5">
    <source>
        <dbReference type="EMBL" id="KAL3691280.1"/>
    </source>
</evidence>
<comment type="caution">
    <text evidence="5">The sequence shown here is derived from an EMBL/GenBank/DDBJ whole genome shotgun (WGS) entry which is preliminary data.</text>
</comment>
<feature type="domain" description="EF-hand" evidence="4">
    <location>
        <begin position="162"/>
        <end position="197"/>
    </location>
</feature>
<dbReference type="Gene3D" id="1.10.238.10">
    <property type="entry name" value="EF-hand"/>
    <property type="match status" value="2"/>
</dbReference>
<dbReference type="SUPFAM" id="SSF47473">
    <property type="entry name" value="EF-hand"/>
    <property type="match status" value="1"/>
</dbReference>
<dbReference type="EMBL" id="JBJQOH010000003">
    <property type="protein sequence ID" value="KAL3691280.1"/>
    <property type="molecule type" value="Genomic_DNA"/>
</dbReference>
<organism evidence="5 6">
    <name type="scientific">Riccia sorocarpa</name>
    <dbReference type="NCBI Taxonomy" id="122646"/>
    <lineage>
        <taxon>Eukaryota</taxon>
        <taxon>Viridiplantae</taxon>
        <taxon>Streptophyta</taxon>
        <taxon>Embryophyta</taxon>
        <taxon>Marchantiophyta</taxon>
        <taxon>Marchantiopsida</taxon>
        <taxon>Marchantiidae</taxon>
        <taxon>Marchantiales</taxon>
        <taxon>Ricciaceae</taxon>
        <taxon>Riccia</taxon>
    </lineage>
</organism>
<name>A0ABD3HMF8_9MARC</name>
<protein>
    <recommendedName>
        <fullName evidence="4">EF-hand domain-containing protein</fullName>
    </recommendedName>
</protein>